<feature type="region of interest" description="Disordered" evidence="1">
    <location>
        <begin position="72"/>
        <end position="95"/>
    </location>
</feature>
<evidence type="ECO:0000313" key="4">
    <source>
        <dbReference type="Proteomes" id="UP000467841"/>
    </source>
</evidence>
<dbReference type="PANTHER" id="PTHR33223:SF6">
    <property type="entry name" value="CCHC-TYPE DOMAIN-CONTAINING PROTEIN"/>
    <property type="match status" value="1"/>
</dbReference>
<protein>
    <recommendedName>
        <fullName evidence="2">Retrotransposon gag domain-containing protein</fullName>
    </recommendedName>
</protein>
<accession>A0A6D2JYT3</accession>
<dbReference type="Proteomes" id="UP000467841">
    <property type="component" value="Unassembled WGS sequence"/>
</dbReference>
<reference evidence="3" key="1">
    <citation type="submission" date="2020-01" db="EMBL/GenBank/DDBJ databases">
        <authorList>
            <person name="Mishra B."/>
        </authorList>
    </citation>
    <scope>NUCLEOTIDE SEQUENCE [LARGE SCALE GENOMIC DNA]</scope>
</reference>
<sequence length="599" mass="67385">MHTCRTRSNKQEELLNLTNQELAHLERTNRKAKKPVEMVNHIVLIRGEDGLLFDPEGNRYNEQGQKLDAAGNPAAFQPALPNEGAGEQRTLGDHNRPDLFYANRSAIRPPPFQRNNFELKPSYYTLVGLHPFHGYPTEKPMDHIENFEDLASSIKADGVSMDYLLCKLFPYSLAGDAAYWLKQLQPGSLTNWEDTKKAFLNNFYDDAMSEEARNNISTFRQGPTEAFKAAWVRFRGIDWQYQMALDAASNGNFNTRYPHQAYQLIENLASSNSTKNADLERKKLGGNMDRSQIAEVKAKLDSVHGLLVGKKSVQFAAEVESVDEEDVNFINGAGFQGQRWANQQGYNSSYHKPYGSSSYQKPPEQDNEMKSMLKQLLEGQQNMTVSFNGRMDAMYQDLNGKFEALSTHVKKLDVQVAQSAESIKRQEGFLPGKTNINPKHSCHAIMVETGANFVDFEKTATDFRTAEANSCKFQTAPDLTETSKSGAERVYKPKIPFPRGPRKSKQEIEDAKVKAMIDKLMIEIPLVDAVNLSPALRRYVKRMVVNGVSPEEGALLTKDISAVLLSTVPKKKKVMVSEQVSAMIQNKIPEKLLIQETLC</sequence>
<dbReference type="OrthoDB" id="1113042at2759"/>
<dbReference type="InterPro" id="IPR005162">
    <property type="entry name" value="Retrotrans_gag_dom"/>
</dbReference>
<feature type="domain" description="Retrotransposon gag" evidence="2">
    <location>
        <begin position="167"/>
        <end position="238"/>
    </location>
</feature>
<proteinExistence type="predicted"/>
<evidence type="ECO:0000256" key="1">
    <source>
        <dbReference type="SAM" id="MobiDB-lite"/>
    </source>
</evidence>
<name>A0A6D2JYT3_9BRAS</name>
<keyword evidence="4" id="KW-1185">Reference proteome</keyword>
<evidence type="ECO:0000259" key="2">
    <source>
        <dbReference type="Pfam" id="PF03732"/>
    </source>
</evidence>
<comment type="caution">
    <text evidence="3">The sequence shown here is derived from an EMBL/GenBank/DDBJ whole genome shotgun (WGS) entry which is preliminary data.</text>
</comment>
<evidence type="ECO:0000313" key="3">
    <source>
        <dbReference type="EMBL" id="CAA7045104.1"/>
    </source>
</evidence>
<dbReference type="Pfam" id="PF03732">
    <property type="entry name" value="Retrotrans_gag"/>
    <property type="match status" value="1"/>
</dbReference>
<gene>
    <name evidence="3" type="ORF">MERR_LOCUS32339</name>
</gene>
<organism evidence="3 4">
    <name type="scientific">Microthlaspi erraticum</name>
    <dbReference type="NCBI Taxonomy" id="1685480"/>
    <lineage>
        <taxon>Eukaryota</taxon>
        <taxon>Viridiplantae</taxon>
        <taxon>Streptophyta</taxon>
        <taxon>Embryophyta</taxon>
        <taxon>Tracheophyta</taxon>
        <taxon>Spermatophyta</taxon>
        <taxon>Magnoliopsida</taxon>
        <taxon>eudicotyledons</taxon>
        <taxon>Gunneridae</taxon>
        <taxon>Pentapetalae</taxon>
        <taxon>rosids</taxon>
        <taxon>malvids</taxon>
        <taxon>Brassicales</taxon>
        <taxon>Brassicaceae</taxon>
        <taxon>Coluteocarpeae</taxon>
        <taxon>Microthlaspi</taxon>
    </lineage>
</organism>
<dbReference type="AlphaFoldDB" id="A0A6D2JYT3"/>
<dbReference type="PANTHER" id="PTHR33223">
    <property type="entry name" value="CCHC-TYPE DOMAIN-CONTAINING PROTEIN"/>
    <property type="match status" value="1"/>
</dbReference>
<dbReference type="EMBL" id="CACVBM020001315">
    <property type="protein sequence ID" value="CAA7045104.1"/>
    <property type="molecule type" value="Genomic_DNA"/>
</dbReference>
<feature type="region of interest" description="Disordered" evidence="1">
    <location>
        <begin position="484"/>
        <end position="506"/>
    </location>
</feature>